<dbReference type="GO" id="GO:0006094">
    <property type="term" value="P:gluconeogenesis"/>
    <property type="evidence" value="ECO:0007669"/>
    <property type="project" value="TreeGrafter"/>
</dbReference>
<dbReference type="Gene3D" id="3.40.50.1260">
    <property type="entry name" value="Phosphoglycerate kinase, N-terminal domain"/>
    <property type="match status" value="2"/>
</dbReference>
<evidence type="ECO:0000256" key="4">
    <source>
        <dbReference type="ARBA" id="ARBA00008982"/>
    </source>
</evidence>
<keyword evidence="13 14" id="KW-0324">Glycolysis</keyword>
<evidence type="ECO:0000256" key="8">
    <source>
        <dbReference type="ARBA" id="ARBA00022490"/>
    </source>
</evidence>
<evidence type="ECO:0000256" key="12">
    <source>
        <dbReference type="ARBA" id="ARBA00022840"/>
    </source>
</evidence>
<feature type="binding site" evidence="15">
    <location>
        <position position="37"/>
    </location>
    <ligand>
        <name>(2R)-3-phosphoglycerate</name>
        <dbReference type="ChEBI" id="CHEBI:58272"/>
    </ligand>
</feature>
<evidence type="ECO:0000256" key="5">
    <source>
        <dbReference type="ARBA" id="ARBA00011245"/>
    </source>
</evidence>
<dbReference type="SUPFAM" id="SSF53748">
    <property type="entry name" value="Phosphoglycerate kinase"/>
    <property type="match status" value="1"/>
</dbReference>
<comment type="similarity">
    <text evidence="4 14 17">Belongs to the phosphoglycerate kinase family.</text>
</comment>
<dbReference type="EMBL" id="LGFU01000002">
    <property type="protein sequence ID" value="KUK47026.1"/>
    <property type="molecule type" value="Genomic_DNA"/>
</dbReference>
<comment type="subunit">
    <text evidence="5 14">Monomer.</text>
</comment>
<dbReference type="GO" id="GO:0005524">
    <property type="term" value="F:ATP binding"/>
    <property type="evidence" value="ECO:0007669"/>
    <property type="project" value="UniProtKB-KW"/>
</dbReference>
<dbReference type="GO" id="GO:0004618">
    <property type="term" value="F:phosphoglycerate kinase activity"/>
    <property type="evidence" value="ECO:0007669"/>
    <property type="project" value="UniProtKB-UniRule"/>
</dbReference>
<dbReference type="UniPathway" id="UPA00109">
    <property type="reaction ID" value="UER00185"/>
</dbReference>
<accession>A0A101FZ28</accession>
<dbReference type="FunFam" id="3.40.50.1260:FF:000002">
    <property type="entry name" value="Phosphoglycerate kinase"/>
    <property type="match status" value="1"/>
</dbReference>
<dbReference type="GO" id="GO:0005829">
    <property type="term" value="C:cytosol"/>
    <property type="evidence" value="ECO:0007669"/>
    <property type="project" value="TreeGrafter"/>
</dbReference>
<evidence type="ECO:0000256" key="14">
    <source>
        <dbReference type="HAMAP-Rule" id="MF_00145"/>
    </source>
</evidence>
<proteinExistence type="inferred from homology"/>
<feature type="binding site" evidence="14 15">
    <location>
        <begin position="60"/>
        <end position="63"/>
    </location>
    <ligand>
        <name>substrate</name>
    </ligand>
</feature>
<comment type="pathway">
    <text evidence="3 14">Carbohydrate degradation; glycolysis; pyruvate from D-glyceraldehyde 3-phosphate: step 2/5.</text>
</comment>
<dbReference type="AlphaFoldDB" id="A0A101FZ28"/>
<dbReference type="InterPro" id="IPR015824">
    <property type="entry name" value="Phosphoglycerate_kinase_N"/>
</dbReference>
<evidence type="ECO:0000256" key="6">
    <source>
        <dbReference type="ARBA" id="ARBA00013061"/>
    </source>
</evidence>
<evidence type="ECO:0000256" key="16">
    <source>
        <dbReference type="PIRSR" id="PIRSR000724-2"/>
    </source>
</evidence>
<dbReference type="InterPro" id="IPR036043">
    <property type="entry name" value="Phosphoglycerate_kinase_sf"/>
</dbReference>
<comment type="catalytic activity">
    <reaction evidence="1 14 17">
        <text>(2R)-3-phosphoglycerate + ATP = (2R)-3-phospho-glyceroyl phosphate + ADP</text>
        <dbReference type="Rhea" id="RHEA:14801"/>
        <dbReference type="ChEBI" id="CHEBI:30616"/>
        <dbReference type="ChEBI" id="CHEBI:57604"/>
        <dbReference type="ChEBI" id="CHEBI:58272"/>
        <dbReference type="ChEBI" id="CHEBI:456216"/>
        <dbReference type="EC" id="2.7.2.3"/>
    </reaction>
</comment>
<feature type="binding site" evidence="14 16">
    <location>
        <position position="321"/>
    </location>
    <ligand>
        <name>ATP</name>
        <dbReference type="ChEBI" id="CHEBI:30616"/>
    </ligand>
</feature>
<feature type="binding site" evidence="14 16">
    <location>
        <position position="202"/>
    </location>
    <ligand>
        <name>ATP</name>
        <dbReference type="ChEBI" id="CHEBI:30616"/>
    </ligand>
</feature>
<dbReference type="InterPro" id="IPR001576">
    <property type="entry name" value="Phosphoglycerate_kinase"/>
</dbReference>
<comment type="caution">
    <text evidence="14">Lacks conserved residue(s) required for the propagation of feature annotation.</text>
</comment>
<dbReference type="GO" id="GO:0043531">
    <property type="term" value="F:ADP binding"/>
    <property type="evidence" value="ECO:0007669"/>
    <property type="project" value="TreeGrafter"/>
</dbReference>
<name>A0A101FZ28_9CHLR</name>
<dbReference type="FunFam" id="3.40.50.1260:FF:000001">
    <property type="entry name" value="Phosphoglycerate kinase"/>
    <property type="match status" value="1"/>
</dbReference>
<gene>
    <name evidence="14" type="primary">pgk</name>
    <name evidence="18" type="ORF">XD73_0095</name>
</gene>
<dbReference type="InterPro" id="IPR015911">
    <property type="entry name" value="Phosphoglycerate_kinase_CS"/>
</dbReference>
<evidence type="ECO:0000256" key="2">
    <source>
        <dbReference type="ARBA" id="ARBA00004496"/>
    </source>
</evidence>
<keyword evidence="11 14" id="KW-0418">Kinase</keyword>
<dbReference type="GO" id="GO:0006096">
    <property type="term" value="P:glycolytic process"/>
    <property type="evidence" value="ECO:0007669"/>
    <property type="project" value="UniProtKB-UniRule"/>
</dbReference>
<feature type="binding site" evidence="14">
    <location>
        <position position="152"/>
    </location>
    <ligand>
        <name>substrate</name>
    </ligand>
</feature>
<dbReference type="HAMAP" id="MF_00145">
    <property type="entry name" value="Phosphoglyc_kinase"/>
    <property type="match status" value="1"/>
</dbReference>
<evidence type="ECO:0000256" key="15">
    <source>
        <dbReference type="PIRSR" id="PIRSR000724-1"/>
    </source>
</evidence>
<evidence type="ECO:0000256" key="1">
    <source>
        <dbReference type="ARBA" id="ARBA00000642"/>
    </source>
</evidence>
<evidence type="ECO:0000256" key="3">
    <source>
        <dbReference type="ARBA" id="ARBA00004838"/>
    </source>
</evidence>
<dbReference type="CDD" id="cd00318">
    <property type="entry name" value="Phosphoglycerate_kinase"/>
    <property type="match status" value="1"/>
</dbReference>
<feature type="binding site" evidence="14">
    <location>
        <position position="119"/>
    </location>
    <ligand>
        <name>substrate</name>
    </ligand>
</feature>
<protein>
    <recommendedName>
        <fullName evidence="7 14">Phosphoglycerate kinase</fullName>
        <ecNumber evidence="6 14">2.7.2.3</ecNumber>
    </recommendedName>
</protein>
<dbReference type="Pfam" id="PF00162">
    <property type="entry name" value="PGK"/>
    <property type="match status" value="1"/>
</dbReference>
<dbReference type="Proteomes" id="UP000064249">
    <property type="component" value="Unassembled WGS sequence"/>
</dbReference>
<keyword evidence="10 14" id="KW-0547">Nucleotide-binding</keyword>
<feature type="binding site" evidence="15">
    <location>
        <position position="119"/>
    </location>
    <ligand>
        <name>(2R)-3-phosphoglycerate</name>
        <dbReference type="ChEBI" id="CHEBI:58272"/>
    </ligand>
</feature>
<feature type="binding site" evidence="15">
    <location>
        <position position="152"/>
    </location>
    <ligand>
        <name>(2R)-3-phosphoglycerate</name>
        <dbReference type="ChEBI" id="CHEBI:58272"/>
    </ligand>
</feature>
<feature type="binding site" evidence="14">
    <location>
        <position position="37"/>
    </location>
    <ligand>
        <name>substrate</name>
    </ligand>
</feature>
<keyword evidence="9 14" id="KW-0808">Transferase</keyword>
<evidence type="ECO:0000256" key="7">
    <source>
        <dbReference type="ARBA" id="ARBA00016471"/>
    </source>
</evidence>
<comment type="caution">
    <text evidence="18">The sequence shown here is derived from an EMBL/GenBank/DDBJ whole genome shotgun (WGS) entry which is preliminary data.</text>
</comment>
<keyword evidence="8 14" id="KW-0963">Cytoplasm</keyword>
<evidence type="ECO:0000313" key="18">
    <source>
        <dbReference type="EMBL" id="KUK47026.1"/>
    </source>
</evidence>
<reference evidence="18 19" key="1">
    <citation type="journal article" date="2015" name="MBio">
        <title>Genome-Resolved Metagenomic Analysis Reveals Roles for Candidate Phyla and Other Microbial Community Members in Biogeochemical Transformations in Oil Reservoirs.</title>
        <authorList>
            <person name="Hu P."/>
            <person name="Tom L."/>
            <person name="Singh A."/>
            <person name="Thomas B.C."/>
            <person name="Baker B.J."/>
            <person name="Piceno Y.M."/>
            <person name="Andersen G.L."/>
            <person name="Banfield J.F."/>
        </authorList>
    </citation>
    <scope>NUCLEOTIDE SEQUENCE [LARGE SCALE GENOMIC DNA]</scope>
    <source>
        <strain evidence="18">46_16</strain>
    </source>
</reference>
<dbReference type="PANTHER" id="PTHR11406">
    <property type="entry name" value="PHOSPHOGLYCERATE KINASE"/>
    <property type="match status" value="1"/>
</dbReference>
<evidence type="ECO:0000256" key="9">
    <source>
        <dbReference type="ARBA" id="ARBA00022679"/>
    </source>
</evidence>
<keyword evidence="12 14" id="KW-0067">ATP-binding</keyword>
<feature type="binding site" evidence="14 15">
    <location>
        <begin position="22"/>
        <end position="24"/>
    </location>
    <ligand>
        <name>substrate</name>
    </ligand>
</feature>
<dbReference type="PIRSF" id="PIRSF000724">
    <property type="entry name" value="Pgk"/>
    <property type="match status" value="1"/>
</dbReference>
<evidence type="ECO:0000256" key="13">
    <source>
        <dbReference type="ARBA" id="ARBA00023152"/>
    </source>
</evidence>
<evidence type="ECO:0000256" key="17">
    <source>
        <dbReference type="RuleBase" id="RU000532"/>
    </source>
</evidence>
<dbReference type="EC" id="2.7.2.3" evidence="6 14"/>
<comment type="subcellular location">
    <subcellularLocation>
        <location evidence="2 14">Cytoplasm</location>
    </subcellularLocation>
</comment>
<dbReference type="PRINTS" id="PR00477">
    <property type="entry name" value="PHGLYCKINASE"/>
</dbReference>
<feature type="binding site" evidence="14 16">
    <location>
        <begin position="347"/>
        <end position="350"/>
    </location>
    <ligand>
        <name>ATP</name>
        <dbReference type="ChEBI" id="CHEBI:30616"/>
    </ligand>
</feature>
<dbReference type="PANTHER" id="PTHR11406:SF23">
    <property type="entry name" value="PHOSPHOGLYCERATE KINASE 1, CHLOROPLASTIC-RELATED"/>
    <property type="match status" value="1"/>
</dbReference>
<organism evidence="18 19">
    <name type="scientific">Anaerolinea thermophila</name>
    <dbReference type="NCBI Taxonomy" id="167964"/>
    <lineage>
        <taxon>Bacteria</taxon>
        <taxon>Bacillati</taxon>
        <taxon>Chloroflexota</taxon>
        <taxon>Anaerolineae</taxon>
        <taxon>Anaerolineales</taxon>
        <taxon>Anaerolineaceae</taxon>
        <taxon>Anaerolinea</taxon>
    </lineage>
</organism>
<evidence type="ECO:0000313" key="19">
    <source>
        <dbReference type="Proteomes" id="UP000064249"/>
    </source>
</evidence>
<evidence type="ECO:0000256" key="10">
    <source>
        <dbReference type="ARBA" id="ARBA00022741"/>
    </source>
</evidence>
<dbReference type="PROSITE" id="PS00111">
    <property type="entry name" value="PGLYCERATE_KINASE"/>
    <property type="match status" value="1"/>
</dbReference>
<evidence type="ECO:0000256" key="11">
    <source>
        <dbReference type="ARBA" id="ARBA00022777"/>
    </source>
</evidence>
<sequence length="391" mass="41686">MFAKKTIKDIDVTNKKVLVRVDFNVPIKDGVVSDDTRIRAALPTIEYLLDKNAAVILCSHLGRPKDCVDLQYSLKPVAEYLGTLIPQKVLFAEDCIGPVAEKAAQALENGQVLVLENTRFHAEEKKNDPAMAKELASLADIFVNDAFGSAHRAHASTAGIADYLPAVAGFLMEKEIQYLGQVIEDPERPFIAILGGAKVSDKIGVIRNLLQKADQVLIGGGMANTFFKAQGYPVGDSLVEDDVLDVARELVEQGSNKLRLPVDMVIADKFEDDATQKTMPTGPVPDGWRILDIGPETVTAYAKEIAGAKTVVWNGPMGVFEFPNFAKGTFAIAKAVAESGAVSIIGGGDSVSAVNKSGLADKISHISTGGGASLEMLEGIELPGLAVLQDK</sequence>
<dbReference type="PATRIC" id="fig|167964.4.peg.421"/>